<evidence type="ECO:0000313" key="1">
    <source>
        <dbReference type="EMBL" id="KKL63554.1"/>
    </source>
</evidence>
<gene>
    <name evidence="1" type="ORF">LCGC14_2173970</name>
</gene>
<name>A0A0F9DPA0_9ZZZZ</name>
<accession>A0A0F9DPA0</accession>
<organism evidence="1">
    <name type="scientific">marine sediment metagenome</name>
    <dbReference type="NCBI Taxonomy" id="412755"/>
    <lineage>
        <taxon>unclassified sequences</taxon>
        <taxon>metagenomes</taxon>
        <taxon>ecological metagenomes</taxon>
    </lineage>
</organism>
<comment type="caution">
    <text evidence="1">The sequence shown here is derived from an EMBL/GenBank/DDBJ whole genome shotgun (WGS) entry which is preliminary data.</text>
</comment>
<sequence length="83" mass="9211">MSGSDKVQCEIKDTMLSLQRFIAANNKKVIFVGGMLAYDNNGQVKDNTGALFAFGNKNELRNLLNDLRNVVDDNANENDFVNV</sequence>
<protein>
    <submittedName>
        <fullName evidence="1">Uncharacterized protein</fullName>
    </submittedName>
</protein>
<reference evidence="1" key="1">
    <citation type="journal article" date="2015" name="Nature">
        <title>Complex archaea that bridge the gap between prokaryotes and eukaryotes.</title>
        <authorList>
            <person name="Spang A."/>
            <person name="Saw J.H."/>
            <person name="Jorgensen S.L."/>
            <person name="Zaremba-Niedzwiedzka K."/>
            <person name="Martijn J."/>
            <person name="Lind A.E."/>
            <person name="van Eijk R."/>
            <person name="Schleper C."/>
            <person name="Guy L."/>
            <person name="Ettema T.J."/>
        </authorList>
    </citation>
    <scope>NUCLEOTIDE SEQUENCE</scope>
</reference>
<dbReference type="AlphaFoldDB" id="A0A0F9DPA0"/>
<proteinExistence type="predicted"/>
<dbReference type="EMBL" id="LAZR01028127">
    <property type="protein sequence ID" value="KKL63554.1"/>
    <property type="molecule type" value="Genomic_DNA"/>
</dbReference>